<dbReference type="PANTHER" id="PTHR18952">
    <property type="entry name" value="CARBONIC ANHYDRASE"/>
    <property type="match status" value="1"/>
</dbReference>
<dbReference type="PANTHER" id="PTHR18952:SF141">
    <property type="entry name" value="CARBONIC ANHYDRASE"/>
    <property type="match status" value="1"/>
</dbReference>
<keyword evidence="8" id="KW-0732">Signal</keyword>
<dbReference type="PROSITE" id="PS51144">
    <property type="entry name" value="ALPHA_CA_2"/>
    <property type="match status" value="1"/>
</dbReference>
<dbReference type="Pfam" id="PF00194">
    <property type="entry name" value="Carb_anhydrase"/>
    <property type="match status" value="1"/>
</dbReference>
<comment type="cofactor">
    <cofactor evidence="1 8">
        <name>Zn(2+)</name>
        <dbReference type="ChEBI" id="CHEBI:29105"/>
    </cofactor>
</comment>
<reference evidence="10 11" key="1">
    <citation type="submission" date="2023-08" db="EMBL/GenBank/DDBJ databases">
        <title>A Necator americanus chromosomal reference genome.</title>
        <authorList>
            <person name="Ilik V."/>
            <person name="Petrzelkova K.J."/>
            <person name="Pardy F."/>
            <person name="Fuh T."/>
            <person name="Niatou-Singa F.S."/>
            <person name="Gouil Q."/>
            <person name="Baker L."/>
            <person name="Ritchie M.E."/>
            <person name="Jex A.R."/>
            <person name="Gazzola D."/>
            <person name="Li H."/>
            <person name="Toshio Fujiwara R."/>
            <person name="Zhan B."/>
            <person name="Aroian R.V."/>
            <person name="Pafco B."/>
            <person name="Schwarz E.M."/>
        </authorList>
    </citation>
    <scope>NUCLEOTIDE SEQUENCE [LARGE SCALE GENOMIC DNA]</scope>
    <source>
        <strain evidence="10 11">Aroian</strain>
        <tissue evidence="10">Whole animal</tissue>
    </source>
</reference>
<dbReference type="InterPro" id="IPR023561">
    <property type="entry name" value="Carbonic_anhydrase_a-class"/>
</dbReference>
<dbReference type="Proteomes" id="UP001303046">
    <property type="component" value="Unassembled WGS sequence"/>
</dbReference>
<evidence type="ECO:0000256" key="8">
    <source>
        <dbReference type="RuleBase" id="RU367011"/>
    </source>
</evidence>
<keyword evidence="5 8" id="KW-0862">Zinc</keyword>
<name>A0ABR1BW80_NECAM</name>
<feature type="chain" id="PRO_5044952163" description="Carbonic anhydrase" evidence="8">
    <location>
        <begin position="25"/>
        <end position="184"/>
    </location>
</feature>
<evidence type="ECO:0000313" key="10">
    <source>
        <dbReference type="EMBL" id="KAK6730036.1"/>
    </source>
</evidence>
<evidence type="ECO:0000256" key="2">
    <source>
        <dbReference type="ARBA" id="ARBA00010718"/>
    </source>
</evidence>
<evidence type="ECO:0000256" key="1">
    <source>
        <dbReference type="ARBA" id="ARBA00001947"/>
    </source>
</evidence>
<evidence type="ECO:0000256" key="3">
    <source>
        <dbReference type="ARBA" id="ARBA00012925"/>
    </source>
</evidence>
<keyword evidence="4 8" id="KW-0479">Metal-binding</keyword>
<keyword evidence="11" id="KW-1185">Reference proteome</keyword>
<dbReference type="InterPro" id="IPR018338">
    <property type="entry name" value="Carbonic_anhydrase_a-class_CS"/>
</dbReference>
<evidence type="ECO:0000259" key="9">
    <source>
        <dbReference type="PROSITE" id="PS51144"/>
    </source>
</evidence>
<dbReference type="SUPFAM" id="SSF51069">
    <property type="entry name" value="Carbonic anhydrase"/>
    <property type="match status" value="1"/>
</dbReference>
<evidence type="ECO:0000256" key="7">
    <source>
        <dbReference type="ARBA" id="ARBA00048348"/>
    </source>
</evidence>
<dbReference type="EC" id="4.2.1.1" evidence="3 8"/>
<accession>A0ABR1BW80</accession>
<gene>
    <name evidence="10" type="primary">Necator_chrI.g2978</name>
    <name evidence="10" type="ORF">RB195_006849</name>
</gene>
<comment type="similarity">
    <text evidence="2 8">Belongs to the alpha-carbonic anhydrase family.</text>
</comment>
<evidence type="ECO:0000256" key="4">
    <source>
        <dbReference type="ARBA" id="ARBA00022723"/>
    </source>
</evidence>
<organism evidence="10 11">
    <name type="scientific">Necator americanus</name>
    <name type="common">Human hookworm</name>
    <dbReference type="NCBI Taxonomy" id="51031"/>
    <lineage>
        <taxon>Eukaryota</taxon>
        <taxon>Metazoa</taxon>
        <taxon>Ecdysozoa</taxon>
        <taxon>Nematoda</taxon>
        <taxon>Chromadorea</taxon>
        <taxon>Rhabditida</taxon>
        <taxon>Rhabditina</taxon>
        <taxon>Rhabditomorpha</taxon>
        <taxon>Strongyloidea</taxon>
        <taxon>Ancylostomatidae</taxon>
        <taxon>Bunostominae</taxon>
        <taxon>Necator</taxon>
    </lineage>
</organism>
<comment type="catalytic activity">
    <reaction evidence="7 8">
        <text>hydrogencarbonate + H(+) = CO2 + H2O</text>
        <dbReference type="Rhea" id="RHEA:10748"/>
        <dbReference type="ChEBI" id="CHEBI:15377"/>
        <dbReference type="ChEBI" id="CHEBI:15378"/>
        <dbReference type="ChEBI" id="CHEBI:16526"/>
        <dbReference type="ChEBI" id="CHEBI:17544"/>
        <dbReference type="EC" id="4.2.1.1"/>
    </reaction>
</comment>
<comment type="caution">
    <text evidence="10">The sequence shown here is derived from an EMBL/GenBank/DDBJ whole genome shotgun (WGS) entry which is preliminary data.</text>
</comment>
<dbReference type="CDD" id="cd00326">
    <property type="entry name" value="alpha_CA"/>
    <property type="match status" value="1"/>
</dbReference>
<dbReference type="PROSITE" id="PS00162">
    <property type="entry name" value="ALPHA_CA_1"/>
    <property type="match status" value="1"/>
</dbReference>
<feature type="domain" description="Alpha-carbonic anhydrase" evidence="9">
    <location>
        <begin position="25"/>
        <end position="184"/>
    </location>
</feature>
<dbReference type="InterPro" id="IPR036398">
    <property type="entry name" value="CA_dom_sf"/>
</dbReference>
<keyword evidence="6 8" id="KW-0456">Lyase</keyword>
<evidence type="ECO:0000256" key="6">
    <source>
        <dbReference type="ARBA" id="ARBA00023239"/>
    </source>
</evidence>
<proteinExistence type="inferred from homology"/>
<comment type="function">
    <text evidence="8">Reversible hydration of carbon dioxide.</text>
</comment>
<feature type="signal peptide" evidence="8">
    <location>
        <begin position="1"/>
        <end position="24"/>
    </location>
</feature>
<dbReference type="Gene3D" id="3.10.200.10">
    <property type="entry name" value="Alpha carbonic anhydrase"/>
    <property type="match status" value="1"/>
</dbReference>
<dbReference type="EMBL" id="JAVFWL010000001">
    <property type="protein sequence ID" value="KAK6730036.1"/>
    <property type="molecule type" value="Genomic_DNA"/>
</dbReference>
<evidence type="ECO:0000256" key="5">
    <source>
        <dbReference type="ARBA" id="ARBA00022833"/>
    </source>
</evidence>
<dbReference type="SMART" id="SM01057">
    <property type="entry name" value="Carb_anhydrase"/>
    <property type="match status" value="1"/>
</dbReference>
<sequence length="184" mass="21651">MVPEKLSLWIRLLIVFCEFWLVTAEHWNYENTNWNDLCEYGKRQSPVNLDLSKVVVTHERPLEFHHYDIEDHIEVTNNGHTEVVQGFQSWTERPYISGGGLHGIYYLQQFHFHWGTSDLTGSEHTLDLLHYPMEVHFVHILEGYNQTRTVGVPDAVVVISKRIHEYDGCMFTDILVLDFEKIHT</sequence>
<protein>
    <recommendedName>
        <fullName evidence="3 8">Carbonic anhydrase</fullName>
        <ecNumber evidence="3 8">4.2.1.1</ecNumber>
    </recommendedName>
</protein>
<dbReference type="InterPro" id="IPR001148">
    <property type="entry name" value="CA_dom"/>
</dbReference>
<evidence type="ECO:0000313" key="11">
    <source>
        <dbReference type="Proteomes" id="UP001303046"/>
    </source>
</evidence>